<dbReference type="EMBL" id="KN833711">
    <property type="protein sequence ID" value="KIK25010.1"/>
    <property type="molecule type" value="Genomic_DNA"/>
</dbReference>
<proteinExistence type="predicted"/>
<keyword evidence="3" id="KW-1185">Reference proteome</keyword>
<feature type="compositionally biased region" description="Polar residues" evidence="1">
    <location>
        <begin position="188"/>
        <end position="197"/>
    </location>
</feature>
<reference evidence="3" key="2">
    <citation type="submission" date="2015-01" db="EMBL/GenBank/DDBJ databases">
        <title>Evolutionary Origins and Diversification of the Mycorrhizal Mutualists.</title>
        <authorList>
            <consortium name="DOE Joint Genome Institute"/>
            <consortium name="Mycorrhizal Genomics Consortium"/>
            <person name="Kohler A."/>
            <person name="Kuo A."/>
            <person name="Nagy L.G."/>
            <person name="Floudas D."/>
            <person name="Copeland A."/>
            <person name="Barry K.W."/>
            <person name="Cichocki N."/>
            <person name="Veneault-Fourrey C."/>
            <person name="LaButti K."/>
            <person name="Lindquist E.A."/>
            <person name="Lipzen A."/>
            <person name="Lundell T."/>
            <person name="Morin E."/>
            <person name="Murat C."/>
            <person name="Riley R."/>
            <person name="Ohm R."/>
            <person name="Sun H."/>
            <person name="Tunlid A."/>
            <person name="Henrissat B."/>
            <person name="Grigoriev I.V."/>
            <person name="Hibbett D.S."/>
            <person name="Martin F."/>
        </authorList>
    </citation>
    <scope>NUCLEOTIDE SEQUENCE [LARGE SCALE GENOMIC DNA]</scope>
    <source>
        <strain evidence="3">441</strain>
    </source>
</reference>
<feature type="compositionally biased region" description="Basic and acidic residues" evidence="1">
    <location>
        <begin position="118"/>
        <end position="127"/>
    </location>
</feature>
<feature type="compositionally biased region" description="Polar residues" evidence="1">
    <location>
        <begin position="34"/>
        <end position="51"/>
    </location>
</feature>
<feature type="region of interest" description="Disordered" evidence="1">
    <location>
        <begin position="281"/>
        <end position="329"/>
    </location>
</feature>
<evidence type="ECO:0000313" key="3">
    <source>
        <dbReference type="Proteomes" id="UP000054018"/>
    </source>
</evidence>
<dbReference type="AlphaFoldDB" id="A0A0C9YJC6"/>
<reference evidence="2 3" key="1">
    <citation type="submission" date="2014-04" db="EMBL/GenBank/DDBJ databases">
        <authorList>
            <consortium name="DOE Joint Genome Institute"/>
            <person name="Kuo A."/>
            <person name="Kohler A."/>
            <person name="Costa M.D."/>
            <person name="Nagy L.G."/>
            <person name="Floudas D."/>
            <person name="Copeland A."/>
            <person name="Barry K.W."/>
            <person name="Cichocki N."/>
            <person name="Veneault-Fourrey C."/>
            <person name="LaButti K."/>
            <person name="Lindquist E.A."/>
            <person name="Lipzen A."/>
            <person name="Lundell T."/>
            <person name="Morin E."/>
            <person name="Murat C."/>
            <person name="Sun H."/>
            <person name="Tunlid A."/>
            <person name="Henrissat B."/>
            <person name="Grigoriev I.V."/>
            <person name="Hibbett D.S."/>
            <person name="Martin F."/>
            <person name="Nordberg H.P."/>
            <person name="Cantor M.N."/>
            <person name="Hua S.X."/>
        </authorList>
    </citation>
    <scope>NUCLEOTIDE SEQUENCE [LARGE SCALE GENOMIC DNA]</scope>
    <source>
        <strain evidence="2 3">441</strain>
    </source>
</reference>
<feature type="region of interest" description="Disordered" evidence="1">
    <location>
        <begin position="87"/>
        <end position="137"/>
    </location>
</feature>
<feature type="compositionally biased region" description="Polar residues" evidence="1">
    <location>
        <begin position="320"/>
        <end position="329"/>
    </location>
</feature>
<dbReference type="OrthoDB" id="3261714at2759"/>
<sequence length="329" mass="34586">MSARQAFVPQRPQSSAPYVGKAAPDEGRGRGSALSHSTGMTNLARPSSSVGSGAPESERGREANPEDAVAVSTCAVGGKKARSLAGLLGKRAPKPSPNTHIPIHSEPRATSQMRQPRRSFDGIRRPEMTPLSLVPYPSDVAPNSGLEGGSVPRNLPFAGFVSARGTVAGQIEGKSSKEDSARERRDNGNNGSFTTGETVTAPEYMRLLGAGPGLALAPVSGNVNSTGKNAAVAMTLAAPVPGYAPFGPGEIEGTMSANGDHGNMDVGGNVARIASMAEGQRTMHPAPGLSHERESRPFAEHYQEERRPQKRTRQNVDEVLSSSRWYIDD</sequence>
<accession>A0A0C9YJC6</accession>
<feature type="region of interest" description="Disordered" evidence="1">
    <location>
        <begin position="169"/>
        <end position="197"/>
    </location>
</feature>
<feature type="compositionally biased region" description="Basic and acidic residues" evidence="1">
    <location>
        <begin position="174"/>
        <end position="187"/>
    </location>
</feature>
<evidence type="ECO:0000313" key="2">
    <source>
        <dbReference type="EMBL" id="KIK25010.1"/>
    </source>
</evidence>
<feature type="compositionally biased region" description="Basic and acidic residues" evidence="1">
    <location>
        <begin position="290"/>
        <end position="307"/>
    </location>
</feature>
<evidence type="ECO:0000256" key="1">
    <source>
        <dbReference type="SAM" id="MobiDB-lite"/>
    </source>
</evidence>
<gene>
    <name evidence="2" type="ORF">PISMIDRAFT_361085</name>
</gene>
<dbReference type="Proteomes" id="UP000054018">
    <property type="component" value="Unassembled WGS sequence"/>
</dbReference>
<feature type="region of interest" description="Disordered" evidence="1">
    <location>
        <begin position="1"/>
        <end position="69"/>
    </location>
</feature>
<protein>
    <submittedName>
        <fullName evidence="2">Uncharacterized protein</fullName>
    </submittedName>
</protein>
<organism evidence="2 3">
    <name type="scientific">Pisolithus microcarpus 441</name>
    <dbReference type="NCBI Taxonomy" id="765257"/>
    <lineage>
        <taxon>Eukaryota</taxon>
        <taxon>Fungi</taxon>
        <taxon>Dikarya</taxon>
        <taxon>Basidiomycota</taxon>
        <taxon>Agaricomycotina</taxon>
        <taxon>Agaricomycetes</taxon>
        <taxon>Agaricomycetidae</taxon>
        <taxon>Boletales</taxon>
        <taxon>Sclerodermatineae</taxon>
        <taxon>Pisolithaceae</taxon>
        <taxon>Pisolithus</taxon>
    </lineage>
</organism>
<dbReference type="HOGENOM" id="CLU_844995_0_0_1"/>
<name>A0A0C9YJC6_9AGAM</name>